<comment type="caution">
    <text evidence="1">The sequence shown here is derived from an EMBL/GenBank/DDBJ whole genome shotgun (WGS) entry which is preliminary data.</text>
</comment>
<keyword evidence="2" id="KW-1185">Reference proteome</keyword>
<reference evidence="1 2" key="1">
    <citation type="submission" date="2020-04" db="EMBL/GenBank/DDBJ databases">
        <authorList>
            <person name="Klaysubun C."/>
            <person name="Duangmal K."/>
            <person name="Lipun K."/>
        </authorList>
    </citation>
    <scope>NUCLEOTIDE SEQUENCE [LARGE SCALE GENOMIC DNA]</scope>
    <source>
        <strain evidence="1 2">K10HN5</strain>
    </source>
</reference>
<name>A0ABX1S2C5_9PSEU</name>
<accession>A0ABX1S2C5</accession>
<dbReference type="PANTHER" id="PTHR38436:SF1">
    <property type="entry name" value="ESTER CYCLASE"/>
    <property type="match status" value="1"/>
</dbReference>
<sequence length="143" mass="16452">MDATPEEIRTLVRRLEDIMNSRELDLLDDVVAEDFVRHCEATPDFKVRSREEFKEFLRQNTVAFPDNVQTFHQIIVEGNLAGFWVTYEGTQTGQFGPLPPSGRRARFDFGGYLRVENSKLAEIWLTWDNMTILGQLGFLPASP</sequence>
<evidence type="ECO:0000313" key="1">
    <source>
        <dbReference type="EMBL" id="NMH95725.1"/>
    </source>
</evidence>
<protein>
    <submittedName>
        <fullName evidence="1">Ester cyclase</fullName>
    </submittedName>
</protein>
<organism evidence="1 2">
    <name type="scientific">Pseudonocardia acidicola</name>
    <dbReference type="NCBI Taxonomy" id="2724939"/>
    <lineage>
        <taxon>Bacteria</taxon>
        <taxon>Bacillati</taxon>
        <taxon>Actinomycetota</taxon>
        <taxon>Actinomycetes</taxon>
        <taxon>Pseudonocardiales</taxon>
        <taxon>Pseudonocardiaceae</taxon>
        <taxon>Pseudonocardia</taxon>
    </lineage>
</organism>
<dbReference type="Gene3D" id="3.10.450.50">
    <property type="match status" value="1"/>
</dbReference>
<gene>
    <name evidence="1" type="ORF">HF526_00050</name>
</gene>
<dbReference type="PANTHER" id="PTHR38436">
    <property type="entry name" value="POLYKETIDE CYCLASE SNOAL-LIKE DOMAIN"/>
    <property type="match status" value="1"/>
</dbReference>
<dbReference type="Pfam" id="PF07366">
    <property type="entry name" value="SnoaL"/>
    <property type="match status" value="1"/>
</dbReference>
<dbReference type="EMBL" id="JAAXLA010000001">
    <property type="protein sequence ID" value="NMH95725.1"/>
    <property type="molecule type" value="Genomic_DNA"/>
</dbReference>
<dbReference type="RefSeq" id="WP_169379109.1">
    <property type="nucleotide sequence ID" value="NZ_JAAXLA010000001.1"/>
</dbReference>
<proteinExistence type="predicted"/>
<dbReference type="SUPFAM" id="SSF54427">
    <property type="entry name" value="NTF2-like"/>
    <property type="match status" value="1"/>
</dbReference>
<evidence type="ECO:0000313" key="2">
    <source>
        <dbReference type="Proteomes" id="UP000820669"/>
    </source>
</evidence>
<dbReference type="InterPro" id="IPR032710">
    <property type="entry name" value="NTF2-like_dom_sf"/>
</dbReference>
<dbReference type="InterPro" id="IPR009959">
    <property type="entry name" value="Cyclase_SnoaL-like"/>
</dbReference>
<dbReference type="Proteomes" id="UP000820669">
    <property type="component" value="Unassembled WGS sequence"/>
</dbReference>